<proteinExistence type="predicted"/>
<dbReference type="Proteomes" id="UP000805193">
    <property type="component" value="Unassembled WGS sequence"/>
</dbReference>
<reference evidence="1 2" key="1">
    <citation type="journal article" date="2020" name="Cell">
        <title>Large-Scale Comparative Analyses of Tick Genomes Elucidate Their Genetic Diversity and Vector Capacities.</title>
        <authorList>
            <consortium name="Tick Genome and Microbiome Consortium (TIGMIC)"/>
            <person name="Jia N."/>
            <person name="Wang J."/>
            <person name="Shi W."/>
            <person name="Du L."/>
            <person name="Sun Y."/>
            <person name="Zhan W."/>
            <person name="Jiang J.F."/>
            <person name="Wang Q."/>
            <person name="Zhang B."/>
            <person name="Ji P."/>
            <person name="Bell-Sakyi L."/>
            <person name="Cui X.M."/>
            <person name="Yuan T.T."/>
            <person name="Jiang B.G."/>
            <person name="Yang W.F."/>
            <person name="Lam T.T."/>
            <person name="Chang Q.C."/>
            <person name="Ding S.J."/>
            <person name="Wang X.J."/>
            <person name="Zhu J.G."/>
            <person name="Ruan X.D."/>
            <person name="Zhao L."/>
            <person name="Wei J.T."/>
            <person name="Ye R.Z."/>
            <person name="Que T.C."/>
            <person name="Du C.H."/>
            <person name="Zhou Y.H."/>
            <person name="Cheng J.X."/>
            <person name="Dai P.F."/>
            <person name="Guo W.B."/>
            <person name="Han X.H."/>
            <person name="Huang E.J."/>
            <person name="Li L.F."/>
            <person name="Wei W."/>
            <person name="Gao Y.C."/>
            <person name="Liu J.Z."/>
            <person name="Shao H.Z."/>
            <person name="Wang X."/>
            <person name="Wang C.C."/>
            <person name="Yang T.C."/>
            <person name="Huo Q.B."/>
            <person name="Li W."/>
            <person name="Chen H.Y."/>
            <person name="Chen S.E."/>
            <person name="Zhou L.G."/>
            <person name="Ni X.B."/>
            <person name="Tian J.H."/>
            <person name="Sheng Y."/>
            <person name="Liu T."/>
            <person name="Pan Y.S."/>
            <person name="Xia L.Y."/>
            <person name="Li J."/>
            <person name="Zhao F."/>
            <person name="Cao W.C."/>
        </authorList>
    </citation>
    <scope>NUCLEOTIDE SEQUENCE [LARGE SCALE GENOMIC DNA]</scope>
    <source>
        <strain evidence="1">Iper-2018</strain>
    </source>
</reference>
<keyword evidence="2" id="KW-1185">Reference proteome</keyword>
<evidence type="ECO:0000313" key="2">
    <source>
        <dbReference type="Proteomes" id="UP000805193"/>
    </source>
</evidence>
<name>A0AC60Q3X6_IXOPE</name>
<organism evidence="1 2">
    <name type="scientific">Ixodes persulcatus</name>
    <name type="common">Taiga tick</name>
    <dbReference type="NCBI Taxonomy" id="34615"/>
    <lineage>
        <taxon>Eukaryota</taxon>
        <taxon>Metazoa</taxon>
        <taxon>Ecdysozoa</taxon>
        <taxon>Arthropoda</taxon>
        <taxon>Chelicerata</taxon>
        <taxon>Arachnida</taxon>
        <taxon>Acari</taxon>
        <taxon>Parasitiformes</taxon>
        <taxon>Ixodida</taxon>
        <taxon>Ixodoidea</taxon>
        <taxon>Ixodidae</taxon>
        <taxon>Ixodinae</taxon>
        <taxon>Ixodes</taxon>
    </lineage>
</organism>
<protein>
    <submittedName>
        <fullName evidence="1">Uncharacterized protein</fullName>
    </submittedName>
</protein>
<gene>
    <name evidence="1" type="ORF">HPB47_025380</name>
</gene>
<dbReference type="EMBL" id="JABSTQ010009613">
    <property type="protein sequence ID" value="KAG0427575.1"/>
    <property type="molecule type" value="Genomic_DNA"/>
</dbReference>
<sequence>MYVAALWSRIRPVPSVPKAFASRRTGPSEGPGCPTMAVRGPRATPVGLPQAMSPESALASDIFDQFVSAGTFKAALSTYRQASALHVLRRTTELTA</sequence>
<accession>A0AC60Q3X6</accession>
<comment type="caution">
    <text evidence="1">The sequence shown here is derived from an EMBL/GenBank/DDBJ whole genome shotgun (WGS) entry which is preliminary data.</text>
</comment>
<evidence type="ECO:0000313" key="1">
    <source>
        <dbReference type="EMBL" id="KAG0427575.1"/>
    </source>
</evidence>